<dbReference type="EMBL" id="UYYF01000333">
    <property type="protein sequence ID" value="VDM97745.1"/>
    <property type="molecule type" value="Genomic_DNA"/>
</dbReference>
<dbReference type="PANTHER" id="PTHR13278:SF0">
    <property type="entry name" value="ZINC FINGER PROTEIN 830"/>
    <property type="match status" value="1"/>
</dbReference>
<evidence type="ECO:0000256" key="8">
    <source>
        <dbReference type="ARBA" id="ARBA00022771"/>
    </source>
</evidence>
<dbReference type="Proteomes" id="UP000276776">
    <property type="component" value="Unassembled WGS sequence"/>
</dbReference>
<keyword evidence="11 15" id="KW-0175">Coiled coil</keyword>
<evidence type="ECO:0000256" key="15">
    <source>
        <dbReference type="SAM" id="Coils"/>
    </source>
</evidence>
<dbReference type="GO" id="GO:0033314">
    <property type="term" value="P:mitotic DNA replication checkpoint signaling"/>
    <property type="evidence" value="ECO:0007669"/>
    <property type="project" value="TreeGrafter"/>
</dbReference>
<name>A0A0N5CP79_THECL</name>
<dbReference type="GO" id="GO:0005694">
    <property type="term" value="C:chromosome"/>
    <property type="evidence" value="ECO:0007669"/>
    <property type="project" value="UniProtKB-SubCell"/>
</dbReference>
<dbReference type="InterPro" id="IPR040050">
    <property type="entry name" value="ZNF830-like"/>
</dbReference>
<evidence type="ECO:0000256" key="2">
    <source>
        <dbReference type="ARBA" id="ARBA00004324"/>
    </source>
</evidence>
<dbReference type="GO" id="GO:0016607">
    <property type="term" value="C:nuclear speck"/>
    <property type="evidence" value="ECO:0007669"/>
    <property type="project" value="UniProtKB-SubCell"/>
</dbReference>
<dbReference type="GO" id="GO:0051301">
    <property type="term" value="P:cell division"/>
    <property type="evidence" value="ECO:0007669"/>
    <property type="project" value="UniProtKB-KW"/>
</dbReference>
<dbReference type="Pfam" id="PF23406">
    <property type="entry name" value="ZNF380_CC"/>
    <property type="match status" value="1"/>
</dbReference>
<evidence type="ECO:0000313" key="18">
    <source>
        <dbReference type="Proteomes" id="UP000276776"/>
    </source>
</evidence>
<keyword evidence="9" id="KW-0498">Mitosis</keyword>
<feature type="domain" description="U1-type" evidence="16">
    <location>
        <begin position="21"/>
        <end position="54"/>
    </location>
</feature>
<keyword evidence="12" id="KW-0539">Nucleus</keyword>
<keyword evidence="10" id="KW-0862">Zinc</keyword>
<organism evidence="19">
    <name type="scientific">Thelazia callipaeda</name>
    <name type="common">Oriental eyeworm</name>
    <name type="synonym">Parasitic nematode</name>
    <dbReference type="NCBI Taxonomy" id="103827"/>
    <lineage>
        <taxon>Eukaryota</taxon>
        <taxon>Metazoa</taxon>
        <taxon>Ecdysozoa</taxon>
        <taxon>Nematoda</taxon>
        <taxon>Chromadorea</taxon>
        <taxon>Rhabditida</taxon>
        <taxon>Spirurina</taxon>
        <taxon>Spiruromorpha</taxon>
        <taxon>Thelazioidea</taxon>
        <taxon>Thelaziidae</taxon>
        <taxon>Thelazia</taxon>
    </lineage>
</organism>
<evidence type="ECO:0000256" key="11">
    <source>
        <dbReference type="ARBA" id="ARBA00023054"/>
    </source>
</evidence>
<dbReference type="GO" id="GO:0008270">
    <property type="term" value="F:zinc ion binding"/>
    <property type="evidence" value="ECO:0007669"/>
    <property type="project" value="UniProtKB-KW"/>
</dbReference>
<evidence type="ECO:0000256" key="3">
    <source>
        <dbReference type="ARBA" id="ARBA00017358"/>
    </source>
</evidence>
<keyword evidence="7" id="KW-0479">Metal-binding</keyword>
<gene>
    <name evidence="17" type="ORF">TCLT_LOCUS2013</name>
</gene>
<keyword evidence="6" id="KW-0132">Cell division</keyword>
<dbReference type="PANTHER" id="PTHR13278">
    <property type="entry name" value="ZINC FINGER PROTEIN 830"/>
    <property type="match status" value="1"/>
</dbReference>
<keyword evidence="8" id="KW-0863">Zinc-finger</keyword>
<protein>
    <recommendedName>
        <fullName evidence="3">Zinc finger protein 830</fullName>
    </recommendedName>
    <alternativeName>
        <fullName evidence="14">Coiled-coil domain-containing protein 16</fullName>
    </alternativeName>
</protein>
<evidence type="ECO:0000256" key="9">
    <source>
        <dbReference type="ARBA" id="ARBA00022776"/>
    </source>
</evidence>
<proteinExistence type="predicted"/>
<reference evidence="19" key="1">
    <citation type="submission" date="2017-02" db="UniProtKB">
        <authorList>
            <consortium name="WormBaseParasite"/>
        </authorList>
    </citation>
    <scope>IDENTIFICATION</scope>
</reference>
<dbReference type="WBParaSite" id="TCLT_0000201201-mRNA-1">
    <property type="protein sequence ID" value="TCLT_0000201201-mRNA-1"/>
    <property type="gene ID" value="TCLT_0000201201"/>
</dbReference>
<evidence type="ECO:0000256" key="7">
    <source>
        <dbReference type="ARBA" id="ARBA00022723"/>
    </source>
</evidence>
<dbReference type="GO" id="GO:0033260">
    <property type="term" value="P:nuclear DNA replication"/>
    <property type="evidence" value="ECO:0007669"/>
    <property type="project" value="TreeGrafter"/>
</dbReference>
<reference evidence="17 18" key="2">
    <citation type="submission" date="2018-11" db="EMBL/GenBank/DDBJ databases">
        <authorList>
            <consortium name="Pathogen Informatics"/>
        </authorList>
    </citation>
    <scope>NUCLEOTIDE SEQUENCE [LARGE SCALE GENOMIC DNA]</scope>
</reference>
<sequence length="215" mass="24947">MQAETSSVNKIHPSIAKDLENGALLCLICNTQVKSKLWIAHSNGRKHRENIKQFKTNHLITNAAKRNMQEPITSSDVIPNKKTKSKKFTSYSSIIQKQTIAKTYESVPWEKSPMSKVVESSVTSAQKKKNIIEGVPEGFFEDEKLNKRVVETIEKEANMEQEYEIFMKELNEAEKEEERREENEEHLGAVEHDIELIDDQINHWKRVNQLELRKD</sequence>
<dbReference type="OMA" id="YIDFMRE"/>
<dbReference type="InterPro" id="IPR003604">
    <property type="entry name" value="Matrin/U1-like-C_Znf_C2H2"/>
</dbReference>
<dbReference type="SUPFAM" id="SSF57667">
    <property type="entry name" value="beta-beta-alpha zinc fingers"/>
    <property type="match status" value="1"/>
</dbReference>
<accession>A0A0N5CP79</accession>
<dbReference type="GO" id="GO:0003676">
    <property type="term" value="F:nucleic acid binding"/>
    <property type="evidence" value="ECO:0007669"/>
    <property type="project" value="InterPro"/>
</dbReference>
<dbReference type="STRING" id="103827.A0A0N5CP79"/>
<evidence type="ECO:0000256" key="1">
    <source>
        <dbReference type="ARBA" id="ARBA00004286"/>
    </source>
</evidence>
<dbReference type="GO" id="GO:0005681">
    <property type="term" value="C:spliceosomal complex"/>
    <property type="evidence" value="ECO:0007669"/>
    <property type="project" value="InterPro"/>
</dbReference>
<evidence type="ECO:0000256" key="14">
    <source>
        <dbReference type="ARBA" id="ARBA00030672"/>
    </source>
</evidence>
<evidence type="ECO:0000256" key="4">
    <source>
        <dbReference type="ARBA" id="ARBA00022454"/>
    </source>
</evidence>
<evidence type="ECO:0000256" key="10">
    <source>
        <dbReference type="ARBA" id="ARBA00022833"/>
    </source>
</evidence>
<evidence type="ECO:0000313" key="19">
    <source>
        <dbReference type="WBParaSite" id="TCLT_0000201201-mRNA-1"/>
    </source>
</evidence>
<keyword evidence="13" id="KW-0131">Cell cycle</keyword>
<evidence type="ECO:0000256" key="6">
    <source>
        <dbReference type="ARBA" id="ARBA00022618"/>
    </source>
</evidence>
<evidence type="ECO:0000256" key="12">
    <source>
        <dbReference type="ARBA" id="ARBA00023242"/>
    </source>
</evidence>
<feature type="coiled-coil region" evidence="15">
    <location>
        <begin position="156"/>
        <end position="193"/>
    </location>
</feature>
<keyword evidence="5" id="KW-0217">Developmental protein</keyword>
<evidence type="ECO:0000256" key="5">
    <source>
        <dbReference type="ARBA" id="ARBA00022473"/>
    </source>
</evidence>
<keyword evidence="18" id="KW-1185">Reference proteome</keyword>
<evidence type="ECO:0000259" key="16">
    <source>
        <dbReference type="SMART" id="SM00451"/>
    </source>
</evidence>
<dbReference type="GO" id="GO:0044773">
    <property type="term" value="P:mitotic DNA damage checkpoint signaling"/>
    <property type="evidence" value="ECO:0007669"/>
    <property type="project" value="TreeGrafter"/>
</dbReference>
<dbReference type="OrthoDB" id="77607at2759"/>
<comment type="subcellular location">
    <subcellularLocation>
        <location evidence="1">Chromosome</location>
    </subcellularLocation>
    <subcellularLocation>
        <location evidence="2">Nucleus speckle</location>
    </subcellularLocation>
</comment>
<evidence type="ECO:0000313" key="17">
    <source>
        <dbReference type="EMBL" id="VDM97745.1"/>
    </source>
</evidence>
<dbReference type="InterPro" id="IPR059039">
    <property type="entry name" value="ZNF380_CC"/>
</dbReference>
<dbReference type="AlphaFoldDB" id="A0A0N5CP79"/>
<keyword evidence="4" id="KW-0158">Chromosome</keyword>
<dbReference type="SMART" id="SM00451">
    <property type="entry name" value="ZnF_U1"/>
    <property type="match status" value="1"/>
</dbReference>
<evidence type="ECO:0000256" key="13">
    <source>
        <dbReference type="ARBA" id="ARBA00023306"/>
    </source>
</evidence>
<dbReference type="InterPro" id="IPR036236">
    <property type="entry name" value="Znf_C2H2_sf"/>
</dbReference>